<feature type="region of interest" description="Disordered" evidence="1">
    <location>
        <begin position="156"/>
        <end position="191"/>
    </location>
</feature>
<feature type="compositionally biased region" description="Low complexity" evidence="1">
    <location>
        <begin position="171"/>
        <end position="191"/>
    </location>
</feature>
<accession>A0A1I5U945</accession>
<evidence type="ECO:0000313" key="2">
    <source>
        <dbReference type="EMBL" id="SFP91738.1"/>
    </source>
</evidence>
<sequence>MNSAASVVFRAPQDVEVLLDGAWVPGAMLGWRHDEAGSCQALVRSRDERSGPLPAADGAGRWIDLAAVRLPERHLALAGEAPGSPAAVPAPVSAPTVAMTAVQPGGRFRRTGRRHGGDVTAEQPAVGSVTAGRHRAPADSGRHRALTVEMPAVTAASTPGAEVAGSTAGAPAVDPGMDPVVDPGVDPGVDPDVLTRRIRLDDLVSHPRGGRPAVRPSP</sequence>
<dbReference type="Proteomes" id="UP000198857">
    <property type="component" value="Unassembled WGS sequence"/>
</dbReference>
<dbReference type="EMBL" id="FOWQ01000010">
    <property type="protein sequence ID" value="SFP91738.1"/>
    <property type="molecule type" value="Genomic_DNA"/>
</dbReference>
<protein>
    <submittedName>
        <fullName evidence="2">Uncharacterized protein</fullName>
    </submittedName>
</protein>
<reference evidence="3" key="1">
    <citation type="submission" date="2016-10" db="EMBL/GenBank/DDBJ databases">
        <authorList>
            <person name="Varghese N."/>
            <person name="Submissions S."/>
        </authorList>
    </citation>
    <scope>NUCLEOTIDE SEQUENCE [LARGE SCALE GENOMIC DNA]</scope>
    <source>
        <strain evidence="3">DSM 44208</strain>
    </source>
</reference>
<dbReference type="AlphaFoldDB" id="A0A1I5U945"/>
<gene>
    <name evidence="2" type="ORF">SAMN05660464_0157</name>
</gene>
<evidence type="ECO:0000256" key="1">
    <source>
        <dbReference type="SAM" id="MobiDB-lite"/>
    </source>
</evidence>
<name>A0A1I5U945_9ACTN</name>
<proteinExistence type="predicted"/>
<evidence type="ECO:0000313" key="3">
    <source>
        <dbReference type="Proteomes" id="UP000198857"/>
    </source>
</evidence>
<keyword evidence="3" id="KW-1185">Reference proteome</keyword>
<organism evidence="2 3">
    <name type="scientific">Geodermatophilus dictyosporus</name>
    <dbReference type="NCBI Taxonomy" id="1523247"/>
    <lineage>
        <taxon>Bacteria</taxon>
        <taxon>Bacillati</taxon>
        <taxon>Actinomycetota</taxon>
        <taxon>Actinomycetes</taxon>
        <taxon>Geodermatophilales</taxon>
        <taxon>Geodermatophilaceae</taxon>
        <taxon>Geodermatophilus</taxon>
    </lineage>
</organism>